<dbReference type="Pfam" id="PF00294">
    <property type="entry name" value="PfkB"/>
    <property type="match status" value="1"/>
</dbReference>
<dbReference type="EMBL" id="NRRL01000067">
    <property type="protein sequence ID" value="MBK1669923.1"/>
    <property type="molecule type" value="Genomic_DNA"/>
</dbReference>
<evidence type="ECO:0000259" key="3">
    <source>
        <dbReference type="PROSITE" id="PS50932"/>
    </source>
</evidence>
<sequence length="413" mass="43998">MARKTIRDVAQHAGVSVGTVSNVLNGRGRVGAATRQRVEDAIAELGYRPDTIAQSLIARRHTAHNPDLPPDAPRLSSVGYLSVDFITRVGVLPHRDDRITAESIDRALGGPAANVAVYAASLQARYPVHSELITALGFDADSEWAVSDLYTRGVSTIGIERRSDQRLSRAIVLVEPSGSRTIINEPLQLRPVNVARYLGRGERIRNTGQRHAVHVEGYQVDSLAGDLRHVHELGVTTSMHAAGLPGHWAELDGFARLAELFDLVFINRELAAKILGQPGAPRAELVAGMRDLLARSPAVRTGCRVILTLDREGASYLRPDGTGFHMAAPRTEVLDLTGAGDTLAGVFLAVWLNGADPAVALHNAVAAASEAVRHQGAQGLDLDAARLAALTEAAEPPLAFGHHAASETTQAEA</sequence>
<dbReference type="CDD" id="cd01392">
    <property type="entry name" value="HTH_LacI"/>
    <property type="match status" value="1"/>
</dbReference>
<dbReference type="RefSeq" id="WP_200342267.1">
    <property type="nucleotide sequence ID" value="NZ_NRRL01000067.1"/>
</dbReference>
<accession>A0ABS1DJM7</accession>
<dbReference type="Gene3D" id="3.40.1190.20">
    <property type="match status" value="1"/>
</dbReference>
<dbReference type="PROSITE" id="PS50932">
    <property type="entry name" value="HTH_LACI_2"/>
    <property type="match status" value="1"/>
</dbReference>
<dbReference type="InterPro" id="IPR010982">
    <property type="entry name" value="Lambda_DNA-bd_dom_sf"/>
</dbReference>
<dbReference type="PROSITE" id="PS00356">
    <property type="entry name" value="HTH_LACI_1"/>
    <property type="match status" value="1"/>
</dbReference>
<dbReference type="SUPFAM" id="SSF53613">
    <property type="entry name" value="Ribokinase-like"/>
    <property type="match status" value="1"/>
</dbReference>
<comment type="caution">
    <text evidence="4">The sequence shown here is derived from an EMBL/GenBank/DDBJ whole genome shotgun (WGS) entry which is preliminary data.</text>
</comment>
<dbReference type="Pfam" id="PF00356">
    <property type="entry name" value="LacI"/>
    <property type="match status" value="1"/>
</dbReference>
<keyword evidence="2" id="KW-0418">Kinase</keyword>
<keyword evidence="5" id="KW-1185">Reference proteome</keyword>
<gene>
    <name evidence="4" type="ORF">CKO28_17960</name>
</gene>
<reference evidence="4 5" key="1">
    <citation type="journal article" date="2020" name="Microorganisms">
        <title>Osmotic Adaptation and Compatible Solute Biosynthesis of Phototrophic Bacteria as Revealed from Genome Analyses.</title>
        <authorList>
            <person name="Imhoff J.F."/>
            <person name="Rahn T."/>
            <person name="Kunzel S."/>
            <person name="Keller A."/>
            <person name="Neulinger S.C."/>
        </authorList>
    </citation>
    <scope>NUCLEOTIDE SEQUENCE [LARGE SCALE GENOMIC DNA]</scope>
    <source>
        <strain evidence="4 5">DSM 9895</strain>
    </source>
</reference>
<protein>
    <recommendedName>
        <fullName evidence="3">HTH lacI-type domain-containing protein</fullName>
    </recommendedName>
</protein>
<dbReference type="Gene3D" id="1.10.260.40">
    <property type="entry name" value="lambda repressor-like DNA-binding domains"/>
    <property type="match status" value="1"/>
</dbReference>
<proteinExistence type="predicted"/>
<evidence type="ECO:0000256" key="2">
    <source>
        <dbReference type="ARBA" id="ARBA00022777"/>
    </source>
</evidence>
<dbReference type="InterPro" id="IPR029056">
    <property type="entry name" value="Ribokinase-like"/>
</dbReference>
<name>A0ABS1DJM7_9PROT</name>
<dbReference type="InterPro" id="IPR000843">
    <property type="entry name" value="HTH_LacI"/>
</dbReference>
<dbReference type="PANTHER" id="PTHR10584:SF166">
    <property type="entry name" value="RIBOKINASE"/>
    <property type="match status" value="1"/>
</dbReference>
<dbReference type="PRINTS" id="PR00990">
    <property type="entry name" value="RIBOKINASE"/>
</dbReference>
<organism evidence="4 5">
    <name type="scientific">Rhodovibrio sodomensis</name>
    <dbReference type="NCBI Taxonomy" id="1088"/>
    <lineage>
        <taxon>Bacteria</taxon>
        <taxon>Pseudomonadati</taxon>
        <taxon>Pseudomonadota</taxon>
        <taxon>Alphaproteobacteria</taxon>
        <taxon>Rhodospirillales</taxon>
        <taxon>Rhodovibrionaceae</taxon>
        <taxon>Rhodovibrio</taxon>
    </lineage>
</organism>
<dbReference type="Proteomes" id="UP001296873">
    <property type="component" value="Unassembled WGS sequence"/>
</dbReference>
<dbReference type="SUPFAM" id="SSF47413">
    <property type="entry name" value="lambda repressor-like DNA-binding domains"/>
    <property type="match status" value="1"/>
</dbReference>
<dbReference type="InterPro" id="IPR011611">
    <property type="entry name" value="PfkB_dom"/>
</dbReference>
<evidence type="ECO:0000313" key="4">
    <source>
        <dbReference type="EMBL" id="MBK1669923.1"/>
    </source>
</evidence>
<dbReference type="PANTHER" id="PTHR10584">
    <property type="entry name" value="SUGAR KINASE"/>
    <property type="match status" value="1"/>
</dbReference>
<dbReference type="SMART" id="SM00354">
    <property type="entry name" value="HTH_LACI"/>
    <property type="match status" value="1"/>
</dbReference>
<keyword evidence="1" id="KW-0808">Transferase</keyword>
<dbReference type="InterPro" id="IPR002139">
    <property type="entry name" value="Ribo/fructo_kinase"/>
</dbReference>
<feature type="domain" description="HTH lacI-type" evidence="3">
    <location>
        <begin position="4"/>
        <end position="58"/>
    </location>
</feature>
<evidence type="ECO:0000313" key="5">
    <source>
        <dbReference type="Proteomes" id="UP001296873"/>
    </source>
</evidence>
<dbReference type="PRINTS" id="PR00036">
    <property type="entry name" value="HTHLACI"/>
</dbReference>
<evidence type="ECO:0000256" key="1">
    <source>
        <dbReference type="ARBA" id="ARBA00022679"/>
    </source>
</evidence>